<evidence type="ECO:0000256" key="6">
    <source>
        <dbReference type="ARBA" id="ARBA00022771"/>
    </source>
</evidence>
<proteinExistence type="predicted"/>
<keyword evidence="3" id="KW-0963">Cytoplasm</keyword>
<dbReference type="OrthoDB" id="239701at2759"/>
<keyword evidence="5" id="KW-0677">Repeat</keyword>
<dbReference type="InterPro" id="IPR035983">
    <property type="entry name" value="Hect_E3_ubiquitin_ligase"/>
</dbReference>
<keyword evidence="6 10" id="KW-0863">Zinc-finger</keyword>
<dbReference type="Gene3D" id="3.30.60.90">
    <property type="match status" value="1"/>
</dbReference>
<evidence type="ECO:0000259" key="15">
    <source>
        <dbReference type="PROSITE" id="PS51416"/>
    </source>
</evidence>
<dbReference type="Gene3D" id="3.30.2160.10">
    <property type="entry name" value="Hect, E3 ligase catalytic domain"/>
    <property type="match status" value="1"/>
</dbReference>
<dbReference type="Pfam" id="PF00632">
    <property type="entry name" value="HECT"/>
    <property type="match status" value="1"/>
</dbReference>
<keyword evidence="8" id="KW-0862">Zinc</keyword>
<dbReference type="Gene3D" id="3.30.2410.10">
    <property type="entry name" value="Hect, E3 ligase catalytic domain"/>
    <property type="match status" value="1"/>
</dbReference>
<evidence type="ECO:0000259" key="13">
    <source>
        <dbReference type="PROSITE" id="PS50199"/>
    </source>
</evidence>
<dbReference type="InterPro" id="IPR001876">
    <property type="entry name" value="Znf_RanBP2"/>
</dbReference>
<dbReference type="GO" id="GO:0016567">
    <property type="term" value="P:protein ubiquitination"/>
    <property type="evidence" value="ECO:0007669"/>
    <property type="project" value="UniProtKB-UniPathway"/>
</dbReference>
<dbReference type="UniPathway" id="UPA00143"/>
<evidence type="ECO:0000256" key="10">
    <source>
        <dbReference type="PROSITE-ProRule" id="PRU00228"/>
    </source>
</evidence>
<evidence type="ECO:0000256" key="7">
    <source>
        <dbReference type="ARBA" id="ARBA00022786"/>
    </source>
</evidence>
<dbReference type="SMART" id="SM00119">
    <property type="entry name" value="HECTc"/>
    <property type="match status" value="1"/>
</dbReference>
<keyword evidence="17" id="KW-1185">Reference proteome</keyword>
<dbReference type="PROSITE" id="PS50199">
    <property type="entry name" value="ZF_RANBP2_2"/>
    <property type="match status" value="1"/>
</dbReference>
<dbReference type="Gene3D" id="3.90.1750.10">
    <property type="entry name" value="Hect, E3 ligase catalytic domains"/>
    <property type="match status" value="1"/>
</dbReference>
<evidence type="ECO:0000313" key="17">
    <source>
        <dbReference type="Proteomes" id="UP000243579"/>
    </source>
</evidence>
<dbReference type="InterPro" id="IPR000433">
    <property type="entry name" value="Znf_ZZ"/>
</dbReference>
<comment type="subcellular location">
    <subcellularLocation>
        <location evidence="1">Cytoplasm</location>
    </subcellularLocation>
</comment>
<feature type="domain" description="HECT" evidence="14">
    <location>
        <begin position="3318"/>
        <end position="3649"/>
    </location>
</feature>
<dbReference type="PANTHER" id="PTHR46435:SF1">
    <property type="entry name" value="E3 UBIQUITIN-PROTEIN LIGASE HECTD4-RELATED"/>
    <property type="match status" value="1"/>
</dbReference>
<dbReference type="PROSITE" id="PS50237">
    <property type="entry name" value="HECT"/>
    <property type="match status" value="1"/>
</dbReference>
<reference evidence="16 17" key="1">
    <citation type="journal article" date="2014" name="Genome Biol. Evol.">
        <title>The secreted proteins of Achlya hypogyna and Thraustotheca clavata identify the ancestral oomycete secretome and reveal gene acquisitions by horizontal gene transfer.</title>
        <authorList>
            <person name="Misner I."/>
            <person name="Blouin N."/>
            <person name="Leonard G."/>
            <person name="Richards T.A."/>
            <person name="Lane C.E."/>
        </authorList>
    </citation>
    <scope>NUCLEOTIDE SEQUENCE [LARGE SCALE GENOMIC DNA]</scope>
    <source>
        <strain evidence="16 17">ATCC 48635</strain>
    </source>
</reference>
<evidence type="ECO:0000256" key="9">
    <source>
        <dbReference type="PROSITE-ProRule" id="PRU00104"/>
    </source>
</evidence>
<dbReference type="STRING" id="1202772.A0A1V9ZIW0"/>
<gene>
    <name evidence="16" type="ORF">ACHHYP_09445</name>
</gene>
<evidence type="ECO:0000256" key="1">
    <source>
        <dbReference type="ARBA" id="ARBA00004496"/>
    </source>
</evidence>
<feature type="region of interest" description="Disordered" evidence="11">
    <location>
        <begin position="24"/>
        <end position="54"/>
    </location>
</feature>
<dbReference type="PANTHER" id="PTHR46435">
    <property type="entry name" value="E3 UBIQUITIN-PROTEIN LIGASE HECTD4-RELATED"/>
    <property type="match status" value="1"/>
</dbReference>
<sequence>MDDVDLSRLLGLFGDRVALTGAVNEARGNGTPTKSTVKKPPHSSSFQGTDASRWYRDTTPTDTLAILKDFATYVAKEQDWVHHRKREWARSKPPAPPTDDTPTSPNVDVFFEDIHPREWPHVPGKDVHAWDRATDPDAAHELQLLCATKLMSLPPGALRYEAISLEEFVADICAFIAASGVSLRLQYQDEPTSVPVETPTWTRASFRAVLVLLALGTHLQSASLLQFTAFTLMDRGDPCDLASVATADDHRLLDQILQPLAQFPNVESNASPTRKFPRLALPVPRCLVGSWTVDAAMLSMRDAFATDGRFLYVFCRTGLLVVGTGAGDTLRNVVYARNPAYVRGTDIERSWLCLVNGFLYCRTITMPGLCVDRISLDLQTITPLVLAPAKDGVTPSSIYALVSEGRYLYAVTSRDPGHANRTPVPPMLHRSKHAKRKSDKAPQIVHLNPIAVGNRVVRGPDWKWSNQDGEPGSVGTVERISTWGGVKGSGITVRWDKNQRMNTYRWGAEGCFDIQIVTEDSDGRVIAHTPLVRPTAEYASPLLASLAPSLGGAPPPLMLVQYDVERLERLVDVDEVHLPALLGMGKETPPLDFEDPMAPPPAIATSLHEHLLSECISASDWMCDGGIDGCCGASIPRFRCVDGCDYDLCRHCLTTTLVPDRMPVVEQEALPFALEDDAFHTAEMEPDRLASIEQLAAVWQGAFSSLECKVALLKHDFDATAAHAWLATSAEVFLRTPRVVPFVSAVALDGAVAALDPVVLIAGSFYATGSQLGIVLPGGLCGDGGKKRLLGRRATLRQGDSVALFSMTDGAALGDLTPVPDLAAGSPMAYDRARDRLLAYSTTSYLLMEFMNMEHGGPSLTPPSALRTGADVGIAVLSHLARIMGIRAVVPPLQHPVATLGLHVQLLSANPTSSKAKRRQLKKLVARVGAMPADPPRGYSVPFVFTMAPLRLLGAFMCAAADGPVAVLEGWLELLVGTLEEYLPANAPLGDQRLPALEALLLLLARGATLADGNTAGHSVVRLAQRALLWGLVHGLFFQEPDELATTIVQLAADVVVDATYWACVTLAPWGRPGDTYLSPNDALTGFLGSLLRTVAASANLVQRLLAATSVAWFEGVVELDAREVASPLIERTTAPSMSPAQRLLFAALACDVRQNEPQLLVPFLGSCLFLLQTLPLPALENSLVGTVLPVVLVSAPERAMQGVLAELQVLLATLDATTSADSACQAAEAAFREAERGGFFSYVDTVETAHPYGVGIPTFRKTVSATGATALRWRFDALSKTINSSDFVLVAPNAHVALDRIHADAVVDGCFVSGHVASWTPVSIGGDSATVYLCATTHPRDHLGQDKQRYGFKATVDAYYALPMPFTLRLQHQLAHLCAAAVFAGLRVEVASPLPDTMRRALAPLRYAADKRPWLDAQEAVDGLTALEARFGPIALRPQPMWRRMVLACFALLADTAQIDDDAAVRRTITDVNALQRWAIRQAQLENEWQAWLADDVAREDFLDRLAGNDTLLAELGELVGHPGSSATELFALISQQKTSPPQPAAPIAERIYDRALLALGLPMTDAPPPTGELPSRDALVMYLKFPAEAYDVPAILEQHEERAQQRMGCMQIVAAMLSFVQSPSTRRFFVGRLPAALWQAGASHIEALDGCELCSFDTAGELLELWTALHGVLSEAIAAPTTTFADKVLLCTDLVVLQAPSLLPTLLQVLEIVPTTPPTASTDSWPAASPVAVEHALFVEELRDVLWLAMRHVLVTTAGIEDCKPLLSSVSAGDAGRALGVVATLVAKAKAAPAWLEPVLLEHLLHPTQSPHVQMTACHILKQLVAAPAPAVARRVLQRIGRWLSTATDEASAAPEAYSVVLYWNNDTSESLLELVDATADKLCPPRVASWDVHVGVDTQAKQEELMKDPSIIHRNVRCDGCNLSPLTGYRFKCAVCANYDLCTGCYLNRTHDGDHAFLRFADATVAGDPLPARASASTAALVPDMALVGTRVWKATALLSELQRRGHVLLLADASAASAEALVTTILGLPSRFMCSMVPQTDVDLWQISDSTDPFVLNRMTQPMRASASYKYAREMASEAVSLCRRWLHDAGVKDVVLQSLRAVPRLLRASALGAPYFEALGSLVVLGGMDEPLRLGGFATLNGTRGRVQSLGTATATFDLGTKVETNVPLASLSPVAEVPVDATIADLVDDAVSAFAAAVHEVLIVAKGGDTVTYELSLRTLEALAALLPHWPAVLDNQAIAAYGDMPAALLQLAQLSVTRTEFIREEHDRAHRLAWEYHRGLHNILALGPCSASSTVPHALTDDMRVVEDDADDEPTYWYNVYAYADVHDVLPVHPGRNKLLDYWERYVIPAIQKYVRGSFKSYEMDYFFAQLREPLREGNMAAARQIAHTLCDGHVPPGCVFPDTETDWTALQMDDLVVGGRYVVQALPAPHVPAMAWCLGHVGALYAADPTKKLALLQLYNPGAGHLEHYWFHVAQLTAADGMEPSRSLYTPAVDAILVAAEKTALSAVARAAVWTIVERCPEYVAWTKLGQGYALPALLDMLATDLPAFAPPPRDHPLQKALVLQHATLVAAATRAPRAPKKPQVVMPTSDDLVQHLTQSLTSALEGGRVGAFVVTSSAPPEPLVCLRVPGASWLLLTFYTHPVLMDLPAGASLEVFYDADCTRSVRVYYGGRRGLAQLPPLVVAGSTCYIRTQAAEYARYKVRVDGVHKAFGLAAWLSRTLHALPPLSPAAVIGAWTSFLKAPAPPMVEQVAFRAIVSWMHPTVTMPPALVRRWLAQYETAYSKESPNALFSTYTQQLTELLSLLPGLPALPVLAKFARVTAFARALTADDVGRVPVAEVRAMAEKHERIDLFAQRLLVLQKLPRTRDQAGLSTALAKWLTHLALQECCGEADDQSMLSATDTVRFGILANVLFCPVDDDGYTLGYCVVDVGRDDIVPKLQQCIRQAPLFFEGDPTEEDAELMALLAESSASPPTSPTPPTEALWSCPVCTCENCEDSEACIACETPRAVAVAPSSTTASPPPQEEGWTCPACTFFNPWDNAHCCVCDMACDQVRPVPAEAAMAPTPTETPPATDAHRHSPTALRFVDAYAAGDARDPRIPMFLAHVLAVAPATARETYVARRRAGLDLQGEVSHAPSVEVAVAAQAKWTLAMDVQLLEVALGHCRRLGLLTLCELSPSHLQPDTKFGTLSLWELRLRFALLQEWNLLLLDTLALVDLKGPALARRIGAARRLVFPHVKIRLGSIVLDNTAETHTKRPTVVLDRLKWKQHPELVSLFESTRAQLEAVPPGALRAKRPLGASDPFVAFGVGFSGEHVVGDGGPYRQLFSDMAHECLRLGLFRPTPNGAAQTGELRDCVLPPPANTATTALAQYEFVGLLMGCCLRTGVHLPLRIAPVAWKLLVKETPTLGDLKLVDVAAYDLLTSPPVVDQGLTFTTTLSDGTTVELMHRGASVLVTAANWTEYVALATQARLHECQPQIDAMLRGVAKIVPLTLLSLYTWTELRQHICGSQSIDIALLKRHTKYAAGMTCATHVHLEYFWTALEQFSETDKRRFINFAWGQESLPSDDAEFDRTHTRLLIKPPPTTTVAQDRLLPKADTCFFNLELPAYSSLEVMAQRLQTAIQLCTSMDADEQTGGGMDVYYDEDDEEE</sequence>
<feature type="domain" description="MIB/HERC2" evidence="15">
    <location>
        <begin position="442"/>
        <end position="520"/>
    </location>
</feature>
<dbReference type="SMART" id="SM00291">
    <property type="entry name" value="ZnF_ZZ"/>
    <property type="match status" value="1"/>
</dbReference>
<accession>A0A1V9ZIW0</accession>
<dbReference type="SUPFAM" id="SSF159034">
    <property type="entry name" value="Mib/herc2 domain-like"/>
    <property type="match status" value="1"/>
</dbReference>
<evidence type="ECO:0000256" key="3">
    <source>
        <dbReference type="ARBA" id="ARBA00022490"/>
    </source>
</evidence>
<dbReference type="GO" id="GO:0008270">
    <property type="term" value="F:zinc ion binding"/>
    <property type="evidence" value="ECO:0007669"/>
    <property type="project" value="UniProtKB-KW"/>
</dbReference>
<dbReference type="SUPFAM" id="SSF57850">
    <property type="entry name" value="RING/U-box"/>
    <property type="match status" value="1"/>
</dbReference>
<dbReference type="SMART" id="SM00547">
    <property type="entry name" value="ZnF_RBZ"/>
    <property type="match status" value="2"/>
</dbReference>
<dbReference type="InterPro" id="IPR043366">
    <property type="entry name" value="HECTD4"/>
</dbReference>
<dbReference type="Gene3D" id="2.30.30.40">
    <property type="entry name" value="SH3 Domains"/>
    <property type="match status" value="1"/>
</dbReference>
<evidence type="ECO:0000256" key="4">
    <source>
        <dbReference type="ARBA" id="ARBA00022723"/>
    </source>
</evidence>
<dbReference type="GO" id="GO:0005737">
    <property type="term" value="C:cytoplasm"/>
    <property type="evidence" value="ECO:0007669"/>
    <property type="project" value="UniProtKB-SubCell"/>
</dbReference>
<dbReference type="PROSITE" id="PS01357">
    <property type="entry name" value="ZF_ZZ_1"/>
    <property type="match status" value="1"/>
</dbReference>
<dbReference type="FunFam" id="2.30.30.40:FF:000264">
    <property type="entry name" value="HECT E3 ubiquitin ligase"/>
    <property type="match status" value="1"/>
</dbReference>
<evidence type="ECO:0000259" key="12">
    <source>
        <dbReference type="PROSITE" id="PS50135"/>
    </source>
</evidence>
<evidence type="ECO:0000256" key="8">
    <source>
        <dbReference type="ARBA" id="ARBA00022833"/>
    </source>
</evidence>
<organism evidence="16 17">
    <name type="scientific">Achlya hypogyna</name>
    <name type="common">Oomycete</name>
    <name type="synonym">Protoachlya hypogyna</name>
    <dbReference type="NCBI Taxonomy" id="1202772"/>
    <lineage>
        <taxon>Eukaryota</taxon>
        <taxon>Sar</taxon>
        <taxon>Stramenopiles</taxon>
        <taxon>Oomycota</taxon>
        <taxon>Saprolegniomycetes</taxon>
        <taxon>Saprolegniales</taxon>
        <taxon>Achlyaceae</taxon>
        <taxon>Achlya</taxon>
    </lineage>
</organism>
<dbReference type="Proteomes" id="UP000243579">
    <property type="component" value="Unassembled WGS sequence"/>
</dbReference>
<name>A0A1V9ZIW0_ACHHY</name>
<keyword evidence="4" id="KW-0479">Metal-binding</keyword>
<dbReference type="InterPro" id="IPR000569">
    <property type="entry name" value="HECT_dom"/>
</dbReference>
<evidence type="ECO:0000313" key="16">
    <source>
        <dbReference type="EMBL" id="OQR97917.1"/>
    </source>
</evidence>
<evidence type="ECO:0000256" key="5">
    <source>
        <dbReference type="ARBA" id="ARBA00022737"/>
    </source>
</evidence>
<feature type="active site" description="Glycyl thioester intermediate" evidence="9">
    <location>
        <position position="3609"/>
    </location>
</feature>
<dbReference type="PROSITE" id="PS50135">
    <property type="entry name" value="ZF_ZZ_2"/>
    <property type="match status" value="1"/>
</dbReference>
<evidence type="ECO:0000256" key="11">
    <source>
        <dbReference type="SAM" id="MobiDB-lite"/>
    </source>
</evidence>
<feature type="domain" description="ZZ-type" evidence="12">
    <location>
        <begin position="1916"/>
        <end position="1968"/>
    </location>
</feature>
<dbReference type="PROSITE" id="PS51416">
    <property type="entry name" value="MIB_HERC2"/>
    <property type="match status" value="1"/>
</dbReference>
<dbReference type="EMBL" id="JNBR01000093">
    <property type="protein sequence ID" value="OQR97917.1"/>
    <property type="molecule type" value="Genomic_DNA"/>
</dbReference>
<evidence type="ECO:0000256" key="2">
    <source>
        <dbReference type="ARBA" id="ARBA00004906"/>
    </source>
</evidence>
<feature type="domain" description="RanBP2-type" evidence="13">
    <location>
        <begin position="2990"/>
        <end position="3019"/>
    </location>
</feature>
<dbReference type="Pfam" id="PF06701">
    <property type="entry name" value="MIB_HERC2"/>
    <property type="match status" value="1"/>
</dbReference>
<feature type="region of interest" description="Disordered" evidence="11">
    <location>
        <begin position="84"/>
        <end position="105"/>
    </location>
</feature>
<dbReference type="SUPFAM" id="SSF56204">
    <property type="entry name" value="Hect, E3 ligase catalytic domain"/>
    <property type="match status" value="1"/>
</dbReference>
<dbReference type="GO" id="GO:0004842">
    <property type="term" value="F:ubiquitin-protein transferase activity"/>
    <property type="evidence" value="ECO:0007669"/>
    <property type="project" value="InterPro"/>
</dbReference>
<dbReference type="InterPro" id="IPR037252">
    <property type="entry name" value="Mib_Herc2_sf"/>
</dbReference>
<dbReference type="Pfam" id="PF00569">
    <property type="entry name" value="ZZ"/>
    <property type="match status" value="1"/>
</dbReference>
<comment type="pathway">
    <text evidence="2">Protein modification; protein ubiquitination.</text>
</comment>
<dbReference type="InterPro" id="IPR043145">
    <property type="entry name" value="Znf_ZZ_sf"/>
</dbReference>
<comment type="caution">
    <text evidence="16">The sequence shown here is derived from an EMBL/GenBank/DDBJ whole genome shotgun (WGS) entry which is preliminary data.</text>
</comment>
<evidence type="ECO:0000259" key="14">
    <source>
        <dbReference type="PROSITE" id="PS50237"/>
    </source>
</evidence>
<keyword evidence="7 9" id="KW-0833">Ubl conjugation pathway</keyword>
<dbReference type="PROSITE" id="PS01358">
    <property type="entry name" value="ZF_RANBP2_1"/>
    <property type="match status" value="2"/>
</dbReference>
<dbReference type="InterPro" id="IPR010606">
    <property type="entry name" value="Mib_Herc2"/>
</dbReference>
<protein>
    <submittedName>
        <fullName evidence="16">Hect-domain containing peotein</fullName>
    </submittedName>
</protein>